<dbReference type="EMBL" id="CP016540">
    <property type="protein sequence ID" value="ANU26720.1"/>
    <property type="molecule type" value="Genomic_DNA"/>
</dbReference>
<dbReference type="Pfam" id="PF02120">
    <property type="entry name" value="Flg_hook"/>
    <property type="match status" value="1"/>
</dbReference>
<evidence type="ECO:0000256" key="2">
    <source>
        <dbReference type="SAM" id="MobiDB-lite"/>
    </source>
</evidence>
<feature type="domain" description="Flagellar hook-length control protein-like C-terminal" evidence="3">
    <location>
        <begin position="306"/>
        <end position="384"/>
    </location>
</feature>
<feature type="coiled-coil region" evidence="1">
    <location>
        <begin position="153"/>
        <end position="186"/>
    </location>
</feature>
<keyword evidence="5" id="KW-1185">Reference proteome</keyword>
<evidence type="ECO:0000259" key="3">
    <source>
        <dbReference type="Pfam" id="PF02120"/>
    </source>
</evidence>
<dbReference type="OrthoDB" id="2380967at2"/>
<dbReference type="RefSeq" id="WP_049693903.1">
    <property type="nucleotide sequence ID" value="NZ_CP016540.2"/>
</dbReference>
<dbReference type="InterPro" id="IPR038610">
    <property type="entry name" value="FliK-like_C_sf"/>
</dbReference>
<evidence type="ECO:0000313" key="5">
    <source>
        <dbReference type="Proteomes" id="UP000053354"/>
    </source>
</evidence>
<evidence type="ECO:0000256" key="1">
    <source>
        <dbReference type="SAM" id="Coils"/>
    </source>
</evidence>
<feature type="compositionally biased region" description="Polar residues" evidence="2">
    <location>
        <begin position="396"/>
        <end position="405"/>
    </location>
</feature>
<protein>
    <recommendedName>
        <fullName evidence="3">Flagellar hook-length control protein-like C-terminal domain-containing protein</fullName>
    </recommendedName>
</protein>
<evidence type="ECO:0000313" key="4">
    <source>
        <dbReference type="EMBL" id="ANU26720.1"/>
    </source>
</evidence>
<dbReference type="Gene3D" id="3.30.750.140">
    <property type="match status" value="1"/>
</dbReference>
<sequence>MEALKPMFQQTISPITKTTSKPVLNQAEFASLLESLAPPHVSEQPAPAESIVEILESVLVSLQELLIEEPTTEHQEIQYAILQLQELQTESKQAHLTMVDQNAPDSNSKLVVLLEKIGEQLQVLSDKSTRGSEKTSIFNEPEEEKKRLGFNGLAQISKKLSELIDMLEKQQQVIKLDTQLKTVEREVPLLSTVNESHSVKNISKLVSEILKPLNVTAKLSVETQVTPKELELVDVTPLQKSQSKEEIQSLKVPVEVETVQPLPIAIDGGKSSSFLMKAEASQQPSPLIRLPNLLEDLSGMLKNSMRLAESQEGMKMRVNIFPEHLGHLEILLTSTNGKLAAQIMASTPMAKEAIELQLNQLRTSLIQQGVEVEKIEVLEQSSQRSFSQQQPHAEQRFTQQQQNKALRNGNRYFQSEDELVKEIRKPLSEGLMKIDYTV</sequence>
<gene>
    <name evidence="4" type="ORF">I858_006730</name>
</gene>
<accession>A0A1B1S0K0</accession>
<dbReference type="InterPro" id="IPR021136">
    <property type="entry name" value="Flagellar_hook_control-like_C"/>
</dbReference>
<dbReference type="CDD" id="cd17470">
    <property type="entry name" value="T3SS_Flik_C"/>
    <property type="match status" value="1"/>
</dbReference>
<dbReference type="AlphaFoldDB" id="A0A1B1S0K0"/>
<keyword evidence="1" id="KW-0175">Coiled coil</keyword>
<reference evidence="4" key="1">
    <citation type="submission" date="2016-10" db="EMBL/GenBank/DDBJ databases">
        <authorList>
            <person name="See-Too W.S."/>
        </authorList>
    </citation>
    <scope>NUCLEOTIDE SEQUENCE</scope>
    <source>
        <strain evidence="4">L10.15</strain>
    </source>
</reference>
<dbReference type="STRING" id="1302659.I858_006730"/>
<name>A0A1B1S0K0_9BACL</name>
<proteinExistence type="predicted"/>
<dbReference type="Proteomes" id="UP000053354">
    <property type="component" value="Chromosome"/>
</dbReference>
<organism evidence="4 5">
    <name type="scientific">Planococcus versutus</name>
    <dbReference type="NCBI Taxonomy" id="1302659"/>
    <lineage>
        <taxon>Bacteria</taxon>
        <taxon>Bacillati</taxon>
        <taxon>Bacillota</taxon>
        <taxon>Bacilli</taxon>
        <taxon>Bacillales</taxon>
        <taxon>Caryophanaceae</taxon>
        <taxon>Planococcus</taxon>
    </lineage>
</organism>
<dbReference type="KEGG" id="pll:I858_006730"/>
<feature type="region of interest" description="Disordered" evidence="2">
    <location>
        <begin position="383"/>
        <end position="411"/>
    </location>
</feature>